<name>A0AA37JPE3_9FIRM</name>
<organism evidence="2 3">
    <name type="scientific">Hungatella hathewayi</name>
    <dbReference type="NCBI Taxonomy" id="154046"/>
    <lineage>
        <taxon>Bacteria</taxon>
        <taxon>Bacillati</taxon>
        <taxon>Bacillota</taxon>
        <taxon>Clostridia</taxon>
        <taxon>Lachnospirales</taxon>
        <taxon>Lachnospiraceae</taxon>
        <taxon>Hungatella</taxon>
    </lineage>
</organism>
<keyword evidence="1" id="KW-0472">Membrane</keyword>
<dbReference type="AlphaFoldDB" id="A0AA37JPE3"/>
<evidence type="ECO:0000256" key="1">
    <source>
        <dbReference type="SAM" id="Phobius"/>
    </source>
</evidence>
<keyword evidence="1" id="KW-1133">Transmembrane helix</keyword>
<sequence length="111" mass="12073">MVNVSEWLGAVAMATAFGFIMAGLFQLVTRRSIWKVDVPILVLGAFYGILAACYAFFEVVVINYRPVILTQGLKASYPSSHTMASICIMVTALTALFCLALQYIGERSAKA</sequence>
<evidence type="ECO:0000313" key="3">
    <source>
        <dbReference type="Proteomes" id="UP001055091"/>
    </source>
</evidence>
<feature type="transmembrane region" description="Helical" evidence="1">
    <location>
        <begin position="82"/>
        <end position="104"/>
    </location>
</feature>
<gene>
    <name evidence="2" type="ORF">CE91St55_42610</name>
</gene>
<dbReference type="RefSeq" id="WP_006774599.1">
    <property type="nucleotide sequence ID" value="NZ_BQNJ01000002.1"/>
</dbReference>
<comment type="caution">
    <text evidence="2">The sequence shown here is derived from an EMBL/GenBank/DDBJ whole genome shotgun (WGS) entry which is preliminary data.</text>
</comment>
<dbReference type="Proteomes" id="UP001055091">
    <property type="component" value="Unassembled WGS sequence"/>
</dbReference>
<protein>
    <submittedName>
        <fullName evidence="2">Uncharacterized protein</fullName>
    </submittedName>
</protein>
<dbReference type="GeneID" id="93148436"/>
<proteinExistence type="predicted"/>
<reference evidence="2" key="1">
    <citation type="submission" date="2022-01" db="EMBL/GenBank/DDBJ databases">
        <title>Novel bile acid biosynthetic pathways are enriched in the microbiome of centenarians.</title>
        <authorList>
            <person name="Sato Y."/>
            <person name="Atarashi K."/>
            <person name="Plichta R.D."/>
            <person name="Arai Y."/>
            <person name="Sasajima S."/>
            <person name="Kearney M.S."/>
            <person name="Suda W."/>
            <person name="Takeshita K."/>
            <person name="Sasaki T."/>
            <person name="Okamoto S."/>
            <person name="Skelly N.A."/>
            <person name="Okamura Y."/>
            <person name="Vlamakis H."/>
            <person name="Li Y."/>
            <person name="Tanoue T."/>
            <person name="Takei H."/>
            <person name="Nittono H."/>
            <person name="Narushima S."/>
            <person name="Irie J."/>
            <person name="Itoh H."/>
            <person name="Moriya K."/>
            <person name="Sugiura Y."/>
            <person name="Suematsu M."/>
            <person name="Moritoki N."/>
            <person name="Shibata S."/>
            <person name="Littman R.D."/>
            <person name="Fischbach A.M."/>
            <person name="Uwamino Y."/>
            <person name="Inoue T."/>
            <person name="Honda A."/>
            <person name="Hattori M."/>
            <person name="Murai T."/>
            <person name="Xavier J.R."/>
            <person name="Hirose N."/>
            <person name="Honda K."/>
        </authorList>
    </citation>
    <scope>NUCLEOTIDE SEQUENCE</scope>
    <source>
        <strain evidence="2">CE91-St55</strain>
    </source>
</reference>
<dbReference type="EMBL" id="BQNJ01000002">
    <property type="protein sequence ID" value="GKH02280.1"/>
    <property type="molecule type" value="Genomic_DNA"/>
</dbReference>
<evidence type="ECO:0000313" key="2">
    <source>
        <dbReference type="EMBL" id="GKH02280.1"/>
    </source>
</evidence>
<keyword evidence="1" id="KW-0812">Transmembrane</keyword>
<accession>A0AA37JPE3</accession>
<feature type="transmembrane region" description="Helical" evidence="1">
    <location>
        <begin position="6"/>
        <end position="28"/>
    </location>
</feature>
<feature type="transmembrane region" description="Helical" evidence="1">
    <location>
        <begin position="40"/>
        <end position="62"/>
    </location>
</feature>